<feature type="domain" description="Malate synthase G alpha-beta insertion" evidence="17">
    <location>
        <begin position="159"/>
        <end position="234"/>
    </location>
</feature>
<evidence type="ECO:0000313" key="20">
    <source>
        <dbReference type="Proteomes" id="UP000199569"/>
    </source>
</evidence>
<accession>A0A1G5LB46</accession>
<dbReference type="Gene3D" id="3.20.20.360">
    <property type="entry name" value="Malate synthase, domain 3"/>
    <property type="match status" value="2"/>
</dbReference>
<dbReference type="InterPro" id="IPR046363">
    <property type="entry name" value="MS_N_TIM-barrel_dom"/>
</dbReference>
<comment type="catalytic activity">
    <reaction evidence="9 11 14">
        <text>glyoxylate + acetyl-CoA + H2O = (S)-malate + CoA + H(+)</text>
        <dbReference type="Rhea" id="RHEA:18181"/>
        <dbReference type="ChEBI" id="CHEBI:15377"/>
        <dbReference type="ChEBI" id="CHEBI:15378"/>
        <dbReference type="ChEBI" id="CHEBI:15589"/>
        <dbReference type="ChEBI" id="CHEBI:36655"/>
        <dbReference type="ChEBI" id="CHEBI:57287"/>
        <dbReference type="ChEBI" id="CHEBI:57288"/>
        <dbReference type="EC" id="2.3.3.9"/>
    </reaction>
</comment>
<dbReference type="AlphaFoldDB" id="A0A1G5LB46"/>
<feature type="binding site" evidence="11">
    <location>
        <position position="339"/>
    </location>
    <ligand>
        <name>glyoxylate</name>
        <dbReference type="ChEBI" id="CHEBI:36655"/>
    </ligand>
</feature>
<dbReference type="InterPro" id="IPR001465">
    <property type="entry name" value="Malate_synthase_TIM"/>
</dbReference>
<feature type="binding site" evidence="11">
    <location>
        <position position="312"/>
    </location>
    <ligand>
        <name>acetyl-CoA</name>
        <dbReference type="ChEBI" id="CHEBI:57288"/>
    </ligand>
</feature>
<dbReference type="RefSeq" id="WP_091138883.1">
    <property type="nucleotide sequence ID" value="NZ_FMVJ01000016.1"/>
</dbReference>
<evidence type="ECO:0000256" key="6">
    <source>
        <dbReference type="ARBA" id="ARBA00022723"/>
    </source>
</evidence>
<evidence type="ECO:0000256" key="3">
    <source>
        <dbReference type="ARBA" id="ARBA00022490"/>
    </source>
</evidence>
<feature type="active site" description="Proton acceptor" evidence="11 13">
    <location>
        <position position="339"/>
    </location>
</feature>
<dbReference type="EMBL" id="FMVJ01000016">
    <property type="protein sequence ID" value="SCZ10125.1"/>
    <property type="molecule type" value="Genomic_DNA"/>
</dbReference>
<keyword evidence="3 11" id="KW-0963">Cytoplasm</keyword>
<evidence type="ECO:0000313" key="19">
    <source>
        <dbReference type="EMBL" id="SCZ10125.1"/>
    </source>
</evidence>
<evidence type="ECO:0000259" key="17">
    <source>
        <dbReference type="Pfam" id="PF20658"/>
    </source>
</evidence>
<keyword evidence="6 11" id="KW-0479">Metal-binding</keyword>
<feature type="domain" description="Malate synthase N-terminal" evidence="16">
    <location>
        <begin position="16"/>
        <end position="71"/>
    </location>
</feature>
<comment type="similarity">
    <text evidence="11 14">Belongs to the malate synthase family. GlcB subfamily.</text>
</comment>
<evidence type="ECO:0000256" key="9">
    <source>
        <dbReference type="ARBA" id="ARBA00047918"/>
    </source>
</evidence>
<evidence type="ECO:0000259" key="16">
    <source>
        <dbReference type="Pfam" id="PF20656"/>
    </source>
</evidence>
<keyword evidence="2 11" id="KW-0329">Glyoxylate bypass</keyword>
<feature type="domain" description="Malate synthase TIM barrel" evidence="15">
    <location>
        <begin position="336"/>
        <end position="575"/>
    </location>
</feature>
<keyword evidence="5 11" id="KW-0808">Transferase</keyword>
<feature type="binding site" evidence="11">
    <location>
        <begin position="124"/>
        <end position="125"/>
    </location>
    <ligand>
        <name>acetyl-CoA</name>
        <dbReference type="ChEBI" id="CHEBI:57288"/>
    </ligand>
</feature>
<dbReference type="OrthoDB" id="9762054at2"/>
<gene>
    <name evidence="11" type="primary">glcB</name>
    <name evidence="19" type="ORF">SAMN02927923_04120</name>
</gene>
<name>A0A1G5LB46_9HYPH</name>
<feature type="modified residue" description="Cysteine sulfenic acid (-SOH)" evidence="11">
    <location>
        <position position="615"/>
    </location>
</feature>
<comment type="cofactor">
    <cofactor evidence="1 11">
        <name>Mg(2+)</name>
        <dbReference type="ChEBI" id="CHEBI:18420"/>
    </cofactor>
</comment>
<evidence type="ECO:0000256" key="5">
    <source>
        <dbReference type="ARBA" id="ARBA00022679"/>
    </source>
</evidence>
<dbReference type="UniPathway" id="UPA00703">
    <property type="reaction ID" value="UER00720"/>
</dbReference>
<dbReference type="InterPro" id="IPR006253">
    <property type="entry name" value="Malate_synthG"/>
</dbReference>
<dbReference type="PANTHER" id="PTHR42739:SF1">
    <property type="entry name" value="MALATE SYNTHASE G"/>
    <property type="match status" value="1"/>
</dbReference>
<dbReference type="Gene3D" id="1.20.1220.12">
    <property type="entry name" value="Malate synthase, domain III"/>
    <property type="match status" value="1"/>
</dbReference>
<dbReference type="FunFam" id="3.20.20.360:FF:000002">
    <property type="entry name" value="Malate synthase G"/>
    <property type="match status" value="1"/>
</dbReference>
<organism evidence="19 20">
    <name type="scientific">Microvirga guangxiensis</name>
    <dbReference type="NCBI Taxonomy" id="549386"/>
    <lineage>
        <taxon>Bacteria</taxon>
        <taxon>Pseudomonadati</taxon>
        <taxon>Pseudomonadota</taxon>
        <taxon>Alphaproteobacteria</taxon>
        <taxon>Hyphomicrobiales</taxon>
        <taxon>Methylobacteriaceae</taxon>
        <taxon>Microvirga</taxon>
    </lineage>
</organism>
<feature type="binding site" evidence="11">
    <location>
        <position position="540"/>
    </location>
    <ligand>
        <name>acetyl-CoA</name>
        <dbReference type="ChEBI" id="CHEBI:57288"/>
    </ligand>
</feature>
<dbReference type="InterPro" id="IPR011076">
    <property type="entry name" value="Malate_synth_sf"/>
</dbReference>
<dbReference type="HAMAP" id="MF_00641">
    <property type="entry name" value="Malate_synth_G"/>
    <property type="match status" value="1"/>
</dbReference>
<dbReference type="GO" id="GO:0006099">
    <property type="term" value="P:tricarboxylic acid cycle"/>
    <property type="evidence" value="ECO:0007669"/>
    <property type="project" value="UniProtKB-KW"/>
</dbReference>
<evidence type="ECO:0000259" key="18">
    <source>
        <dbReference type="Pfam" id="PF20659"/>
    </source>
</evidence>
<protein>
    <recommendedName>
        <fullName evidence="11 12">Malate synthase G</fullName>
        <ecNumber evidence="11 12">2.3.3.9</ecNumber>
    </recommendedName>
</protein>
<dbReference type="PANTHER" id="PTHR42739">
    <property type="entry name" value="MALATE SYNTHASE G"/>
    <property type="match status" value="1"/>
</dbReference>
<dbReference type="GO" id="GO:0004474">
    <property type="term" value="F:malate synthase activity"/>
    <property type="evidence" value="ECO:0007669"/>
    <property type="project" value="UniProtKB-UniRule"/>
</dbReference>
<evidence type="ECO:0000256" key="8">
    <source>
        <dbReference type="ARBA" id="ARBA00023097"/>
    </source>
</evidence>
<comment type="subcellular location">
    <subcellularLocation>
        <location evidence="11 14">Cytoplasm</location>
    </subcellularLocation>
</comment>
<keyword evidence="8 11" id="KW-0558">Oxidation</keyword>
<dbReference type="InterPro" id="IPR048355">
    <property type="entry name" value="MS_C"/>
</dbReference>
<dbReference type="Pfam" id="PF20656">
    <property type="entry name" value="MS_N"/>
    <property type="match status" value="1"/>
</dbReference>
<keyword evidence="20" id="KW-1185">Reference proteome</keyword>
<dbReference type="Pfam" id="PF20658">
    <property type="entry name" value="MSG_insertion"/>
    <property type="match status" value="1"/>
</dbReference>
<sequence>MTRVQTNGLQIAPVLHDFIEKEALSGTGVSAEAFWTGLAGLVRDFAPRDRELLAVRDKLQAQIDDYHRARAGRPIDQAEYERFLRDIGYVLPEPEDFSVGTQNVDDEIAHIAGPQLVVPVSNARYALNAANARWGSLYDALYGTDAISEENGANRSGGYNKVRGAKVVDRARELLDQAAPLAKGSHKDASAYALHGGALAVKLRDGTETGLRDAGQLAGFQGDAANPSAILLRHNNLHIEIKIDPSNPIGADDPAGVADLIVESAISTIMDLEDSVAAVDADDKVDVYRTWLGLMKGDLVESFEKGGRIVERKLNPDRIYTAPNGGEVRLHGRSLMLVRNVGHHMFTDAVLDDAGKEIPETILDAAVTALIAIHDLKGGSAFRNSRTGSIYIVKPKMHGPDEVAFASDLFSAVEDMLGLDRNTLKMGIMDEERRTTVNLKACIRAAADRIFFINTGFLDRTGDEIHTSMEAGPMIRKNDMKSTAWIKAYEDNNVDVGLLCGLPGHAQIGKGMWAAPDKMADMMAQKIGHPQAGANTAWVPSPTAATLHALHYHQMSVHGHQAELKSRSRAKLSDILTIPVSQSNWAPDAVQQELDNNCQGILGYVVRWIDQGVGCSKVPDIHDVGLMEDRATLRISSQHLANWLRHGIVSEDQVMQTLRRMAEVVDRQNAGDPLYRPMAPGFNGPAFQAACDLIFKGAAQPNGYTEYVLHERRREAKAAGAADRSDESGVKTK</sequence>
<reference evidence="19 20" key="1">
    <citation type="submission" date="2016-10" db="EMBL/GenBank/DDBJ databases">
        <authorList>
            <person name="de Groot N.N."/>
        </authorList>
    </citation>
    <scope>NUCLEOTIDE SEQUENCE [LARGE SCALE GENOMIC DNA]</scope>
    <source>
        <strain evidence="19 20">CGMCC 1.7666</strain>
    </source>
</reference>
<dbReference type="InterPro" id="IPR044856">
    <property type="entry name" value="Malate_synth_C_sf"/>
</dbReference>
<keyword evidence="7 11" id="KW-0460">Magnesium</keyword>
<feature type="domain" description="Malate synthase C-terminal" evidence="18">
    <location>
        <begin position="590"/>
        <end position="700"/>
    </location>
</feature>
<dbReference type="Proteomes" id="UP000199569">
    <property type="component" value="Unassembled WGS sequence"/>
</dbReference>
<dbReference type="GO" id="GO:0000287">
    <property type="term" value="F:magnesium ion binding"/>
    <property type="evidence" value="ECO:0007669"/>
    <property type="project" value="TreeGrafter"/>
</dbReference>
<dbReference type="InterPro" id="IPR048357">
    <property type="entry name" value="MSG_insertion"/>
</dbReference>
<feature type="binding site" evidence="11">
    <location>
        <position position="459"/>
    </location>
    <ligand>
        <name>Mg(2+)</name>
        <dbReference type="ChEBI" id="CHEBI:18420"/>
    </ligand>
</feature>
<comment type="subunit">
    <text evidence="11">Monomer.</text>
</comment>
<evidence type="ECO:0000256" key="7">
    <source>
        <dbReference type="ARBA" id="ARBA00022842"/>
    </source>
</evidence>
<evidence type="ECO:0000256" key="14">
    <source>
        <dbReference type="RuleBase" id="RU003572"/>
    </source>
</evidence>
<feature type="binding site" evidence="11">
    <location>
        <position position="275"/>
    </location>
    <ligand>
        <name>acetyl-CoA</name>
        <dbReference type="ChEBI" id="CHEBI:57288"/>
    </ligand>
</feature>
<evidence type="ECO:0000256" key="1">
    <source>
        <dbReference type="ARBA" id="ARBA00001946"/>
    </source>
</evidence>
<comment type="caution">
    <text evidence="11">Lacks conserved residue(s) required for the propagation of feature annotation.</text>
</comment>
<evidence type="ECO:0000256" key="4">
    <source>
        <dbReference type="ARBA" id="ARBA00022532"/>
    </source>
</evidence>
<evidence type="ECO:0000256" key="12">
    <source>
        <dbReference type="NCBIfam" id="TIGR01345"/>
    </source>
</evidence>
<feature type="binding site" evidence="11">
    <location>
        <position position="117"/>
    </location>
    <ligand>
        <name>acetyl-CoA</name>
        <dbReference type="ChEBI" id="CHEBI:57288"/>
    </ligand>
</feature>
<comment type="pathway">
    <text evidence="11 14">Carbohydrate metabolism; glyoxylate cycle; (S)-malate from isocitrate: step 2/2.</text>
</comment>
<dbReference type="SUPFAM" id="SSF51645">
    <property type="entry name" value="Malate synthase G"/>
    <property type="match status" value="1"/>
</dbReference>
<dbReference type="GO" id="GO:0006097">
    <property type="term" value="P:glyoxylate cycle"/>
    <property type="evidence" value="ECO:0007669"/>
    <property type="project" value="UniProtKB-UniRule"/>
</dbReference>
<evidence type="ECO:0000256" key="10">
    <source>
        <dbReference type="ARBA" id="ARBA00054368"/>
    </source>
</evidence>
<evidence type="ECO:0000256" key="2">
    <source>
        <dbReference type="ARBA" id="ARBA00022435"/>
    </source>
</evidence>
<dbReference type="InterPro" id="IPR048356">
    <property type="entry name" value="MS_N"/>
</dbReference>
<comment type="function">
    <text evidence="10 11">Involved in the glycolate utilization. Catalyzes the condensation and subsequent hydrolysis of acetyl-coenzyme A (acetyl-CoA) and glyoxylate to form malate and CoA.</text>
</comment>
<dbReference type="GO" id="GO:0005829">
    <property type="term" value="C:cytosol"/>
    <property type="evidence" value="ECO:0007669"/>
    <property type="project" value="TreeGrafter"/>
</dbReference>
<dbReference type="GO" id="GO:0009436">
    <property type="term" value="P:glyoxylate catabolic process"/>
    <property type="evidence" value="ECO:0007669"/>
    <property type="project" value="TreeGrafter"/>
</dbReference>
<feature type="binding site" evidence="11">
    <location>
        <position position="431"/>
    </location>
    <ligand>
        <name>Mg(2+)</name>
        <dbReference type="ChEBI" id="CHEBI:18420"/>
    </ligand>
</feature>
<feature type="active site" description="Proton donor" evidence="11 13">
    <location>
        <position position="629"/>
    </location>
</feature>
<dbReference type="EC" id="2.3.3.9" evidence="11 12"/>
<proteinExistence type="inferred from homology"/>
<evidence type="ECO:0000259" key="15">
    <source>
        <dbReference type="Pfam" id="PF01274"/>
    </source>
</evidence>
<feature type="binding site" evidence="11">
    <location>
        <position position="431"/>
    </location>
    <ligand>
        <name>glyoxylate</name>
        <dbReference type="ChEBI" id="CHEBI:36655"/>
    </ligand>
</feature>
<dbReference type="NCBIfam" id="TIGR01345">
    <property type="entry name" value="malate_syn_G"/>
    <property type="match status" value="1"/>
</dbReference>
<dbReference type="Pfam" id="PF01274">
    <property type="entry name" value="MS_TIM-barrel"/>
    <property type="match status" value="1"/>
</dbReference>
<feature type="binding site" evidence="11">
    <location>
        <begin position="456"/>
        <end position="459"/>
    </location>
    <ligand>
        <name>glyoxylate</name>
        <dbReference type="ChEBI" id="CHEBI:36655"/>
    </ligand>
</feature>
<dbReference type="STRING" id="549386.SAMN02927923_04120"/>
<evidence type="ECO:0000256" key="11">
    <source>
        <dbReference type="HAMAP-Rule" id="MF_00641"/>
    </source>
</evidence>
<dbReference type="NCBIfam" id="NF002825">
    <property type="entry name" value="PRK02999.1"/>
    <property type="match status" value="1"/>
</dbReference>
<evidence type="ECO:0000256" key="13">
    <source>
        <dbReference type="PIRSR" id="PIRSR601465-50"/>
    </source>
</evidence>
<dbReference type="Pfam" id="PF20659">
    <property type="entry name" value="MS_C"/>
    <property type="match status" value="1"/>
</dbReference>
<keyword evidence="4 11" id="KW-0816">Tricarboxylic acid cycle</keyword>